<keyword evidence="1" id="KW-0732">Signal</keyword>
<comment type="caution">
    <text evidence="3">The sequence shown here is derived from an EMBL/GenBank/DDBJ whole genome shotgun (WGS) entry which is preliminary data.</text>
</comment>
<dbReference type="EMBL" id="AJAR01000016">
    <property type="protein sequence ID" value="EOH96636.1"/>
    <property type="molecule type" value="Genomic_DNA"/>
</dbReference>
<dbReference type="RefSeq" id="WP_010762003.1">
    <property type="nucleotide sequence ID" value="NZ_KB946316.1"/>
</dbReference>
<dbReference type="AlphaFoldDB" id="R2SUZ1"/>
<keyword evidence="6" id="KW-1185">Reference proteome</keyword>
<dbReference type="Proteomes" id="UP000014197">
    <property type="component" value="Unassembled WGS sequence"/>
</dbReference>
<evidence type="ECO:0000313" key="4">
    <source>
        <dbReference type="EMBL" id="EOT60132.1"/>
    </source>
</evidence>
<organism evidence="3 5">
    <name type="scientific">Enterococcus haemoperoxidus ATCC BAA-382</name>
    <dbReference type="NCBI Taxonomy" id="1158608"/>
    <lineage>
        <taxon>Bacteria</taxon>
        <taxon>Bacillati</taxon>
        <taxon>Bacillota</taxon>
        <taxon>Bacilli</taxon>
        <taxon>Lactobacillales</taxon>
        <taxon>Enterococcaceae</taxon>
        <taxon>Enterococcus</taxon>
    </lineage>
</organism>
<dbReference type="Pfam" id="PF13731">
    <property type="entry name" value="WxL"/>
    <property type="match status" value="1"/>
</dbReference>
<dbReference type="PATRIC" id="fig|1158608.3.peg.1778"/>
<dbReference type="EMBL" id="ASVY01000003">
    <property type="protein sequence ID" value="EOT60132.1"/>
    <property type="molecule type" value="Genomic_DNA"/>
</dbReference>
<evidence type="ECO:0000259" key="2">
    <source>
        <dbReference type="Pfam" id="PF13731"/>
    </source>
</evidence>
<dbReference type="InterPro" id="IPR027994">
    <property type="entry name" value="WxL_dom"/>
</dbReference>
<accession>R2SUZ1</accession>
<proteinExistence type="predicted"/>
<dbReference type="Proteomes" id="UP000013858">
    <property type="component" value="Unassembled WGS sequence"/>
</dbReference>
<reference evidence="4 6" key="2">
    <citation type="submission" date="2013-03" db="EMBL/GenBank/DDBJ databases">
        <title>The Genome Sequence of Enterococcus haemoperoxidus BAA-382 (PacBio/Illumina hybrid assembly).</title>
        <authorList>
            <consortium name="The Broad Institute Genomics Platform"/>
            <consortium name="The Broad Institute Genome Sequencing Center for Infectious Disease"/>
            <person name="Earl A."/>
            <person name="Russ C."/>
            <person name="Gilmore M."/>
            <person name="Surin D."/>
            <person name="Walker B."/>
            <person name="Young S."/>
            <person name="Zeng Q."/>
            <person name="Gargeya S."/>
            <person name="Fitzgerald M."/>
            <person name="Haas B."/>
            <person name="Abouelleil A."/>
            <person name="Allen A.W."/>
            <person name="Alvarado L."/>
            <person name="Arachchi H.M."/>
            <person name="Berlin A.M."/>
            <person name="Chapman S.B."/>
            <person name="Gainer-Dewar J."/>
            <person name="Goldberg J."/>
            <person name="Griggs A."/>
            <person name="Gujja S."/>
            <person name="Hansen M."/>
            <person name="Howarth C."/>
            <person name="Imamovic A."/>
            <person name="Ireland A."/>
            <person name="Larimer J."/>
            <person name="McCowan C."/>
            <person name="Murphy C."/>
            <person name="Pearson M."/>
            <person name="Poon T.W."/>
            <person name="Priest M."/>
            <person name="Roberts A."/>
            <person name="Saif S."/>
            <person name="Shea T."/>
            <person name="Sisk P."/>
            <person name="Sykes S."/>
            <person name="Wortman J."/>
            <person name="Nusbaum C."/>
            <person name="Birren B."/>
        </authorList>
    </citation>
    <scope>NUCLEOTIDE SEQUENCE [LARGE SCALE GENOMIC DNA]</scope>
    <source>
        <strain evidence="4 6">ATCC BAA-382</strain>
    </source>
</reference>
<feature type="domain" description="WxL" evidence="2">
    <location>
        <begin position="47"/>
        <end position="234"/>
    </location>
</feature>
<dbReference type="STRING" id="155618.RV06_GL001606"/>
<feature type="chain" id="PRO_5004356392" description="WxL domain-containing protein" evidence="1">
    <location>
        <begin position="25"/>
        <end position="237"/>
    </location>
</feature>
<name>R2SUZ1_9ENTE</name>
<reference evidence="3 5" key="1">
    <citation type="submission" date="2013-02" db="EMBL/GenBank/DDBJ databases">
        <title>The Genome Sequence of Enterococcus haemoperoxidus BAA-382.</title>
        <authorList>
            <consortium name="The Broad Institute Genome Sequencing Platform"/>
            <consortium name="The Broad Institute Genome Sequencing Center for Infectious Disease"/>
            <person name="Earl A.M."/>
            <person name="Gilmore M.S."/>
            <person name="Lebreton F."/>
            <person name="Walker B."/>
            <person name="Young S.K."/>
            <person name="Zeng Q."/>
            <person name="Gargeya S."/>
            <person name="Fitzgerald M."/>
            <person name="Haas B."/>
            <person name="Abouelleil A."/>
            <person name="Alvarado L."/>
            <person name="Arachchi H.M."/>
            <person name="Berlin A.M."/>
            <person name="Chapman S.B."/>
            <person name="Dewar J."/>
            <person name="Goldberg J."/>
            <person name="Griggs A."/>
            <person name="Gujja S."/>
            <person name="Hansen M."/>
            <person name="Howarth C."/>
            <person name="Imamovic A."/>
            <person name="Larimer J."/>
            <person name="McCowan C."/>
            <person name="Murphy C."/>
            <person name="Neiman D."/>
            <person name="Pearson M."/>
            <person name="Priest M."/>
            <person name="Roberts A."/>
            <person name="Saif S."/>
            <person name="Shea T."/>
            <person name="Sisk P."/>
            <person name="Sykes S."/>
            <person name="Wortman J."/>
            <person name="Nusbaum C."/>
            <person name="Birren B."/>
        </authorList>
    </citation>
    <scope>NUCLEOTIDE SEQUENCE [LARGE SCALE GENOMIC DNA]</scope>
    <source>
        <strain evidence="3 5">ATCC BAA-382</strain>
    </source>
</reference>
<gene>
    <name evidence="4" type="ORF">I583_02767</name>
    <name evidence="3" type="ORF">UAW_01801</name>
</gene>
<evidence type="ECO:0000313" key="5">
    <source>
        <dbReference type="Proteomes" id="UP000013858"/>
    </source>
</evidence>
<feature type="signal peptide" evidence="1">
    <location>
        <begin position="1"/>
        <end position="24"/>
    </location>
</feature>
<sequence length="237" mass="25144">MKKTILVTLLSASAMMLFATSADAKTFGDTTDVGVSFKSDEATIPGENQPFANNISLIWKPGNFEFGEQKAVGASATFNNISTDKQYLVVNDDRQLDSVPAWDLKAQLSDLTATDGTKLTSKLIYTLEDAQSYDIGEVDPNTNDFTPKNPASDSTVLGTLDPDSKIVLAGGKKSMTLEAGQTTAQAAIQKTEANAIKGGVATQIKDIKLVVTDPKADDAAGKAFTGTVNWTLDDLQP</sequence>
<protein>
    <recommendedName>
        <fullName evidence="2">WxL domain-containing protein</fullName>
    </recommendedName>
</protein>
<evidence type="ECO:0000313" key="3">
    <source>
        <dbReference type="EMBL" id="EOH96636.1"/>
    </source>
</evidence>
<dbReference type="OrthoDB" id="2194880at2"/>
<evidence type="ECO:0000256" key="1">
    <source>
        <dbReference type="SAM" id="SignalP"/>
    </source>
</evidence>
<evidence type="ECO:0000313" key="6">
    <source>
        <dbReference type="Proteomes" id="UP000014197"/>
    </source>
</evidence>